<sequence>MIRDSEHGDKKSLRKQWTGMRDAMSARDRKLWSEAACEKLSEWVEDRECRSVMVYSSFRSELDLRAFIERCWSRRVGVIVPRSIPSDYSMKLYAFAGWDELIPGAYGIMEPDPARMAELPAEAVPDIVVVPGLAFDREGGRMGYGAGYYDRYAEQANRQAAELGKKILWIGAGFEAQLVERVPLEEHDLRLDGVVTEKALYFRHDPDGD</sequence>
<evidence type="ECO:0000256" key="5">
    <source>
        <dbReference type="RuleBase" id="RU361279"/>
    </source>
</evidence>
<keyword evidence="3 4" id="KW-0067">ATP-binding</keyword>
<organism evidence="6 7">
    <name type="scientific">Paenibacillus soyae</name>
    <dbReference type="NCBI Taxonomy" id="2969249"/>
    <lineage>
        <taxon>Bacteria</taxon>
        <taxon>Bacillati</taxon>
        <taxon>Bacillota</taxon>
        <taxon>Bacilli</taxon>
        <taxon>Bacillales</taxon>
        <taxon>Paenibacillaceae</taxon>
        <taxon>Paenibacillus</taxon>
    </lineage>
</organism>
<dbReference type="Gene3D" id="3.40.50.10420">
    <property type="entry name" value="NagB/RpiA/CoA transferase-like"/>
    <property type="match status" value="1"/>
</dbReference>
<feature type="binding site" evidence="4">
    <location>
        <begin position="141"/>
        <end position="149"/>
    </location>
    <ligand>
        <name>ATP</name>
        <dbReference type="ChEBI" id="CHEBI:30616"/>
    </ligand>
</feature>
<keyword evidence="7" id="KW-1185">Reference proteome</keyword>
<comment type="similarity">
    <text evidence="1 5">Belongs to the 5-formyltetrahydrofolate cyclo-ligase family.</text>
</comment>
<keyword evidence="5" id="KW-0479">Metal-binding</keyword>
<proteinExistence type="inferred from homology"/>
<dbReference type="PIRSF" id="PIRSF006806">
    <property type="entry name" value="FTHF_cligase"/>
    <property type="match status" value="1"/>
</dbReference>
<comment type="caution">
    <text evidence="6">The sequence shown here is derived from an EMBL/GenBank/DDBJ whole genome shotgun (WGS) entry which is preliminary data.</text>
</comment>
<dbReference type="GO" id="GO:0009396">
    <property type="term" value="P:folic acid-containing compound biosynthetic process"/>
    <property type="evidence" value="ECO:0007669"/>
    <property type="project" value="TreeGrafter"/>
</dbReference>
<comment type="catalytic activity">
    <reaction evidence="5">
        <text>(6S)-5-formyl-5,6,7,8-tetrahydrofolate + ATP = (6R)-5,10-methenyltetrahydrofolate + ADP + phosphate</text>
        <dbReference type="Rhea" id="RHEA:10488"/>
        <dbReference type="ChEBI" id="CHEBI:30616"/>
        <dbReference type="ChEBI" id="CHEBI:43474"/>
        <dbReference type="ChEBI" id="CHEBI:57455"/>
        <dbReference type="ChEBI" id="CHEBI:57457"/>
        <dbReference type="ChEBI" id="CHEBI:456216"/>
        <dbReference type="EC" id="6.3.3.2"/>
    </reaction>
</comment>
<dbReference type="NCBIfam" id="TIGR02727">
    <property type="entry name" value="MTHFS_bact"/>
    <property type="match status" value="1"/>
</dbReference>
<dbReference type="GO" id="GO:0035999">
    <property type="term" value="P:tetrahydrofolate interconversion"/>
    <property type="evidence" value="ECO:0007669"/>
    <property type="project" value="TreeGrafter"/>
</dbReference>
<feature type="binding site" evidence="4">
    <location>
        <begin position="10"/>
        <end position="14"/>
    </location>
    <ligand>
        <name>ATP</name>
        <dbReference type="ChEBI" id="CHEBI:30616"/>
    </ligand>
</feature>
<dbReference type="InterPro" id="IPR037171">
    <property type="entry name" value="NagB/RpiA_transferase-like"/>
</dbReference>
<evidence type="ECO:0000256" key="3">
    <source>
        <dbReference type="ARBA" id="ARBA00022840"/>
    </source>
</evidence>
<feature type="binding site" evidence="4">
    <location>
        <position position="61"/>
    </location>
    <ligand>
        <name>substrate</name>
    </ligand>
</feature>
<evidence type="ECO:0000256" key="2">
    <source>
        <dbReference type="ARBA" id="ARBA00022741"/>
    </source>
</evidence>
<evidence type="ECO:0000313" key="6">
    <source>
        <dbReference type="EMBL" id="MCR2803434.1"/>
    </source>
</evidence>
<dbReference type="InterPro" id="IPR024185">
    <property type="entry name" value="FTHF_cligase-like_sf"/>
</dbReference>
<accession>A0A9X2S7K8</accession>
<evidence type="ECO:0000256" key="1">
    <source>
        <dbReference type="ARBA" id="ARBA00010638"/>
    </source>
</evidence>
<dbReference type="PANTHER" id="PTHR23407:SF1">
    <property type="entry name" value="5-FORMYLTETRAHYDROFOLATE CYCLO-LIGASE"/>
    <property type="match status" value="1"/>
</dbReference>
<dbReference type="RefSeq" id="WP_257443701.1">
    <property type="nucleotide sequence ID" value="NZ_JANIPJ010000003.1"/>
</dbReference>
<dbReference type="Proteomes" id="UP001141950">
    <property type="component" value="Unassembled WGS sequence"/>
</dbReference>
<dbReference type="GO" id="GO:0030272">
    <property type="term" value="F:5-formyltetrahydrofolate cyclo-ligase activity"/>
    <property type="evidence" value="ECO:0007669"/>
    <property type="project" value="UniProtKB-EC"/>
</dbReference>
<reference evidence="6" key="1">
    <citation type="submission" date="2022-08" db="EMBL/GenBank/DDBJ databases">
        <title>The genomic sequence of strain Paenibacillus sp. SCIV0701.</title>
        <authorList>
            <person name="Zhao H."/>
        </authorList>
    </citation>
    <scope>NUCLEOTIDE SEQUENCE</scope>
    <source>
        <strain evidence="6">SCIV0701</strain>
    </source>
</reference>
<evidence type="ECO:0000313" key="7">
    <source>
        <dbReference type="Proteomes" id="UP001141950"/>
    </source>
</evidence>
<dbReference type="PANTHER" id="PTHR23407">
    <property type="entry name" value="ATPASE INHIBITOR/5-FORMYLTETRAHYDROFOLATE CYCLO-LIGASE"/>
    <property type="match status" value="1"/>
</dbReference>
<dbReference type="Pfam" id="PF01812">
    <property type="entry name" value="5-FTHF_cyc-lig"/>
    <property type="match status" value="1"/>
</dbReference>
<dbReference type="EC" id="6.3.3.2" evidence="5"/>
<gene>
    <name evidence="6" type="ORF">NQZ67_06000</name>
</gene>
<dbReference type="GO" id="GO:0046872">
    <property type="term" value="F:metal ion binding"/>
    <property type="evidence" value="ECO:0007669"/>
    <property type="project" value="UniProtKB-KW"/>
</dbReference>
<dbReference type="EMBL" id="JANIPJ010000003">
    <property type="protein sequence ID" value="MCR2803434.1"/>
    <property type="molecule type" value="Genomic_DNA"/>
</dbReference>
<dbReference type="InterPro" id="IPR002698">
    <property type="entry name" value="FTHF_cligase"/>
</dbReference>
<keyword evidence="6" id="KW-0436">Ligase</keyword>
<comment type="cofactor">
    <cofactor evidence="5">
        <name>Mg(2+)</name>
        <dbReference type="ChEBI" id="CHEBI:18420"/>
    </cofactor>
</comment>
<keyword evidence="2 4" id="KW-0547">Nucleotide-binding</keyword>
<dbReference type="SUPFAM" id="SSF100950">
    <property type="entry name" value="NagB/RpiA/CoA transferase-like"/>
    <property type="match status" value="1"/>
</dbReference>
<dbReference type="AlphaFoldDB" id="A0A9X2S7K8"/>
<evidence type="ECO:0000256" key="4">
    <source>
        <dbReference type="PIRSR" id="PIRSR006806-1"/>
    </source>
</evidence>
<name>A0A9X2S7K8_9BACL</name>
<keyword evidence="5" id="KW-0460">Magnesium</keyword>
<dbReference type="GO" id="GO:0005524">
    <property type="term" value="F:ATP binding"/>
    <property type="evidence" value="ECO:0007669"/>
    <property type="project" value="UniProtKB-KW"/>
</dbReference>
<protein>
    <recommendedName>
        <fullName evidence="5">5-formyltetrahydrofolate cyclo-ligase</fullName>
        <ecNumber evidence="5">6.3.3.2</ecNumber>
    </recommendedName>
</protein>